<evidence type="ECO:0000256" key="2">
    <source>
        <dbReference type="ARBA" id="ARBA00022692"/>
    </source>
</evidence>
<evidence type="ECO:0000256" key="4">
    <source>
        <dbReference type="ARBA" id="ARBA00023136"/>
    </source>
</evidence>
<dbReference type="InterPro" id="IPR009908">
    <property type="entry name" value="Methylamine_util_MauE"/>
</dbReference>
<evidence type="ECO:0000256" key="1">
    <source>
        <dbReference type="ARBA" id="ARBA00004141"/>
    </source>
</evidence>
<dbReference type="Proteomes" id="UP001304125">
    <property type="component" value="Chromosome"/>
</dbReference>
<evidence type="ECO:0000256" key="5">
    <source>
        <dbReference type="SAM" id="Phobius"/>
    </source>
</evidence>
<keyword evidence="8" id="KW-1185">Reference proteome</keyword>
<keyword evidence="3 5" id="KW-1133">Transmembrane helix</keyword>
<feature type="transmembrane region" description="Helical" evidence="5">
    <location>
        <begin position="12"/>
        <end position="32"/>
    </location>
</feature>
<dbReference type="RefSeq" id="WP_313499500.1">
    <property type="nucleotide sequence ID" value="NZ_CP134879.1"/>
</dbReference>
<evidence type="ECO:0000313" key="7">
    <source>
        <dbReference type="EMBL" id="WNM24955.1"/>
    </source>
</evidence>
<protein>
    <submittedName>
        <fullName evidence="7">MauE/DoxX family redox-associated membrane protein</fullName>
    </submittedName>
</protein>
<evidence type="ECO:0000313" key="8">
    <source>
        <dbReference type="Proteomes" id="UP001304125"/>
    </source>
</evidence>
<dbReference type="GO" id="GO:0030416">
    <property type="term" value="P:methylamine metabolic process"/>
    <property type="evidence" value="ECO:0007669"/>
    <property type="project" value="InterPro"/>
</dbReference>
<feature type="domain" description="Methylamine utilisation protein MauE" evidence="6">
    <location>
        <begin position="12"/>
        <end position="144"/>
    </location>
</feature>
<accession>A0AA96F942</accession>
<dbReference type="EMBL" id="CP134879">
    <property type="protein sequence ID" value="WNM24955.1"/>
    <property type="molecule type" value="Genomic_DNA"/>
</dbReference>
<organism evidence="7 8">
    <name type="scientific">Demequina capsici</name>
    <dbReference type="NCBI Taxonomy" id="3075620"/>
    <lineage>
        <taxon>Bacteria</taxon>
        <taxon>Bacillati</taxon>
        <taxon>Actinomycetota</taxon>
        <taxon>Actinomycetes</taxon>
        <taxon>Micrococcales</taxon>
        <taxon>Demequinaceae</taxon>
        <taxon>Demequina</taxon>
    </lineage>
</organism>
<proteinExistence type="predicted"/>
<feature type="transmembrane region" description="Helical" evidence="5">
    <location>
        <begin position="53"/>
        <end position="78"/>
    </location>
</feature>
<comment type="subcellular location">
    <subcellularLocation>
        <location evidence="1">Membrane</location>
        <topology evidence="1">Multi-pass membrane protein</topology>
    </subcellularLocation>
</comment>
<gene>
    <name evidence="7" type="ORF">RN606_02045</name>
</gene>
<evidence type="ECO:0000256" key="3">
    <source>
        <dbReference type="ARBA" id="ARBA00022989"/>
    </source>
</evidence>
<reference evidence="7 8" key="1">
    <citation type="submission" date="2023-09" db="EMBL/GenBank/DDBJ databases">
        <title>Demequina sp. a novel bacteria isolated from Capsicum annuum.</title>
        <authorList>
            <person name="Humaira Z."/>
            <person name="Lee J."/>
            <person name="Cho D."/>
        </authorList>
    </citation>
    <scope>NUCLEOTIDE SEQUENCE [LARGE SCALE GENOMIC DNA]</scope>
    <source>
        <strain evidence="7 8">OYTSA14</strain>
    </source>
</reference>
<name>A0AA96F942_9MICO</name>
<keyword evidence="4 5" id="KW-0472">Membrane</keyword>
<evidence type="ECO:0000259" key="6">
    <source>
        <dbReference type="Pfam" id="PF07291"/>
    </source>
</evidence>
<sequence length="165" mass="18146">MAFRDRFDVVQPWISLVVRLAMAGILIAAAIPKLMDVPESIRAVRAYRLLPEAIVPLFGTMLPIFELLLALVLLLGLFTRLASIVWLVMIVGFMIGIIWAWAKGYSIDCGCFGGGGDVAPGTTNYPVHMLERTGFLLLGIWLVAFPRTPFSLDRWMAGKPEPTAA</sequence>
<dbReference type="GO" id="GO:0016020">
    <property type="term" value="C:membrane"/>
    <property type="evidence" value="ECO:0007669"/>
    <property type="project" value="UniProtKB-SubCell"/>
</dbReference>
<dbReference type="AlphaFoldDB" id="A0AA96F942"/>
<feature type="transmembrane region" description="Helical" evidence="5">
    <location>
        <begin position="84"/>
        <end position="102"/>
    </location>
</feature>
<dbReference type="Pfam" id="PF07291">
    <property type="entry name" value="MauE"/>
    <property type="match status" value="1"/>
</dbReference>
<keyword evidence="2 5" id="KW-0812">Transmembrane</keyword>